<feature type="binding site" evidence="8">
    <location>
        <position position="325"/>
    </location>
    <ligand>
        <name>Zn(2+)</name>
        <dbReference type="ChEBI" id="CHEBI:29105"/>
        <label>2</label>
    </ligand>
</feature>
<evidence type="ECO:0000256" key="7">
    <source>
        <dbReference type="PIRSR" id="PIRSR001123-1"/>
    </source>
</evidence>
<dbReference type="FunFam" id="2.40.30.40:FF:000001">
    <property type="entry name" value="Peptidase M28"/>
    <property type="match status" value="1"/>
</dbReference>
<dbReference type="Gene3D" id="3.40.630.10">
    <property type="entry name" value="Zn peptidases"/>
    <property type="match status" value="1"/>
</dbReference>
<comment type="caution">
    <text evidence="9">The sequence shown here is derived from an EMBL/GenBank/DDBJ whole genome shotgun (WGS) entry which is preliminary data.</text>
</comment>
<evidence type="ECO:0000256" key="3">
    <source>
        <dbReference type="ARBA" id="ARBA00022670"/>
    </source>
</evidence>
<name>A0A6I1FP22_9BACI</name>
<proteinExistence type="inferred from homology"/>
<gene>
    <name evidence="9" type="ORF">F9802_12835</name>
</gene>
<dbReference type="Gene3D" id="2.40.30.40">
    <property type="entry name" value="Peptidase M42, domain 2"/>
    <property type="match status" value="1"/>
</dbReference>
<dbReference type="Pfam" id="PF05343">
    <property type="entry name" value="Peptidase_M42"/>
    <property type="match status" value="1"/>
</dbReference>
<dbReference type="InterPro" id="IPR051464">
    <property type="entry name" value="Peptidase_M42_aminopept"/>
</dbReference>
<keyword evidence="3" id="KW-0645">Protease</keyword>
<feature type="binding site" evidence="8">
    <location>
        <position position="215"/>
    </location>
    <ligand>
        <name>Zn(2+)</name>
        <dbReference type="ChEBI" id="CHEBI:29105"/>
        <label>2</label>
    </ligand>
</feature>
<evidence type="ECO:0000256" key="1">
    <source>
        <dbReference type="ARBA" id="ARBA00006272"/>
    </source>
</evidence>
<feature type="binding site" evidence="8">
    <location>
        <position position="182"/>
    </location>
    <ligand>
        <name>Zn(2+)</name>
        <dbReference type="ChEBI" id="CHEBI:29105"/>
        <label>2</label>
    </ligand>
</feature>
<evidence type="ECO:0000256" key="2">
    <source>
        <dbReference type="ARBA" id="ARBA00022438"/>
    </source>
</evidence>
<keyword evidence="4 8" id="KW-0479">Metal-binding</keyword>
<dbReference type="RefSeq" id="WP_152152533.1">
    <property type="nucleotide sequence ID" value="NZ_WEIO01000007.1"/>
</dbReference>
<dbReference type="EMBL" id="WEIO01000007">
    <property type="protein sequence ID" value="KAB7705945.1"/>
    <property type="molecule type" value="Genomic_DNA"/>
</dbReference>
<dbReference type="PANTHER" id="PTHR32481:SF21">
    <property type="entry name" value="AMINOPEPTIDASE YSDC-RELATED"/>
    <property type="match status" value="1"/>
</dbReference>
<keyword evidence="2" id="KW-0031">Aminopeptidase</keyword>
<dbReference type="SUPFAM" id="SSF53187">
    <property type="entry name" value="Zn-dependent exopeptidases"/>
    <property type="match status" value="1"/>
</dbReference>
<keyword evidence="5 9" id="KW-0378">Hydrolase</keyword>
<evidence type="ECO:0000313" key="10">
    <source>
        <dbReference type="Proteomes" id="UP000429595"/>
    </source>
</evidence>
<dbReference type="AlphaFoldDB" id="A0A6I1FP22"/>
<comment type="similarity">
    <text evidence="1 6">Belongs to the peptidase M42 family.</text>
</comment>
<reference evidence="9 10" key="1">
    <citation type="submission" date="2019-10" db="EMBL/GenBank/DDBJ databases">
        <title>Bacillus aerolatum sp. nov., isolated from bioaerosol of sport playgrounds.</title>
        <authorList>
            <person name="Chen P."/>
            <person name="Zhang G."/>
        </authorList>
    </citation>
    <scope>NUCLEOTIDE SEQUENCE [LARGE SCALE GENOMIC DNA]</scope>
    <source>
        <strain evidence="9 10">CX253</strain>
    </source>
</reference>
<dbReference type="GO" id="GO:0004177">
    <property type="term" value="F:aminopeptidase activity"/>
    <property type="evidence" value="ECO:0007669"/>
    <property type="project" value="UniProtKB-UniRule"/>
</dbReference>
<feature type="binding site" evidence="8">
    <location>
        <position position="237"/>
    </location>
    <ligand>
        <name>Zn(2+)</name>
        <dbReference type="ChEBI" id="CHEBI:29105"/>
        <label>1</label>
    </ligand>
</feature>
<accession>A0A6I1FP22</accession>
<feature type="binding site" evidence="8">
    <location>
        <position position="68"/>
    </location>
    <ligand>
        <name>Zn(2+)</name>
        <dbReference type="ChEBI" id="CHEBI:29105"/>
        <label>1</label>
    </ligand>
</feature>
<evidence type="ECO:0000256" key="8">
    <source>
        <dbReference type="PIRSR" id="PIRSR001123-2"/>
    </source>
</evidence>
<dbReference type="PIRSF" id="PIRSF001123">
    <property type="entry name" value="PepA_GA"/>
    <property type="match status" value="1"/>
</dbReference>
<dbReference type="SUPFAM" id="SSF101821">
    <property type="entry name" value="Aminopeptidase/glucanase lid domain"/>
    <property type="match status" value="1"/>
</dbReference>
<evidence type="ECO:0000256" key="6">
    <source>
        <dbReference type="PIRNR" id="PIRNR001123"/>
    </source>
</evidence>
<dbReference type="InterPro" id="IPR023367">
    <property type="entry name" value="Peptidase_M42_dom2"/>
</dbReference>
<dbReference type="CDD" id="cd05656">
    <property type="entry name" value="M42_Frv"/>
    <property type="match status" value="1"/>
</dbReference>
<organism evidence="9 10">
    <name type="scientific">Bacillus aerolatus</name>
    <dbReference type="NCBI Taxonomy" id="2653354"/>
    <lineage>
        <taxon>Bacteria</taxon>
        <taxon>Bacillati</taxon>
        <taxon>Bacillota</taxon>
        <taxon>Bacilli</taxon>
        <taxon>Bacillales</taxon>
        <taxon>Bacillaceae</taxon>
        <taxon>Bacillus</taxon>
    </lineage>
</organism>
<evidence type="ECO:0000256" key="5">
    <source>
        <dbReference type="ARBA" id="ARBA00022801"/>
    </source>
</evidence>
<dbReference type="GO" id="GO:0046872">
    <property type="term" value="F:metal ion binding"/>
    <property type="evidence" value="ECO:0007669"/>
    <property type="project" value="UniProtKB-UniRule"/>
</dbReference>
<dbReference type="PANTHER" id="PTHR32481">
    <property type="entry name" value="AMINOPEPTIDASE"/>
    <property type="match status" value="1"/>
</dbReference>
<feature type="active site" description="Proton acceptor" evidence="7">
    <location>
        <position position="214"/>
    </location>
</feature>
<keyword evidence="10" id="KW-1185">Reference proteome</keyword>
<protein>
    <submittedName>
        <fullName evidence="9">M20/M25/M40 family metallo-hydrolase</fullName>
    </submittedName>
</protein>
<dbReference type="GO" id="GO:0006508">
    <property type="term" value="P:proteolysis"/>
    <property type="evidence" value="ECO:0007669"/>
    <property type="project" value="UniProtKB-KW"/>
</dbReference>
<dbReference type="InterPro" id="IPR008007">
    <property type="entry name" value="Peptidase_M42"/>
</dbReference>
<evidence type="ECO:0000313" key="9">
    <source>
        <dbReference type="EMBL" id="KAB7705945.1"/>
    </source>
</evidence>
<sequence>MTKLDETLTMLKDLTDAKGIAGNEREARSVMKRYIEPFADEVTTDNLGSLIAKKTGHENGPKIMVAGHLDEVGFMITQIDDKGFLRFQTVGGWWNQVMLAQRVTIVTRKGDLTGVIGSKPPHILSPEARKKPVDIKDMFIDIGASSKDEAQEWGVRPGDMVVPYFEFTVMNNEKMLLAKAWDNRIGCAIAIDVMKYVKDKQHNNTVYGVGTVQEEVGLRGAKTSAQKIQPDIAFGVDVGIAGDTPGVSDKEAMSKMGDGPQIILYDASMVSHKGLRDFVTDVADELNIPYQFDAMAGGGTDSGAIHVTSGGVPSLSITIATRYIHSHAAMLHRDDYENAVKLIGEVVLRLDSDTVNKIKFD</sequence>
<comment type="cofactor">
    <cofactor evidence="8">
        <name>a divalent metal cation</name>
        <dbReference type="ChEBI" id="CHEBI:60240"/>
    </cofactor>
    <text evidence="8">Binds 2 divalent metal cations per subunit.</text>
</comment>
<dbReference type="Proteomes" id="UP000429595">
    <property type="component" value="Unassembled WGS sequence"/>
</dbReference>
<feature type="binding site" evidence="8">
    <location>
        <position position="182"/>
    </location>
    <ligand>
        <name>Zn(2+)</name>
        <dbReference type="ChEBI" id="CHEBI:29105"/>
        <label>1</label>
    </ligand>
</feature>
<evidence type="ECO:0000256" key="4">
    <source>
        <dbReference type="ARBA" id="ARBA00022723"/>
    </source>
</evidence>